<organism evidence="4 5">
    <name type="scientific">Citrus unshiu</name>
    <name type="common">Satsuma mandarin</name>
    <name type="synonym">Citrus nobilis var. unshiu</name>
    <dbReference type="NCBI Taxonomy" id="55188"/>
    <lineage>
        <taxon>Eukaryota</taxon>
        <taxon>Viridiplantae</taxon>
        <taxon>Streptophyta</taxon>
        <taxon>Embryophyta</taxon>
        <taxon>Tracheophyta</taxon>
        <taxon>Spermatophyta</taxon>
        <taxon>Magnoliopsida</taxon>
        <taxon>eudicotyledons</taxon>
        <taxon>Gunneridae</taxon>
        <taxon>Pentapetalae</taxon>
        <taxon>rosids</taxon>
        <taxon>malvids</taxon>
        <taxon>Sapindales</taxon>
        <taxon>Rutaceae</taxon>
        <taxon>Aurantioideae</taxon>
        <taxon>Citrus</taxon>
    </lineage>
</organism>
<dbReference type="InterPro" id="IPR003245">
    <property type="entry name" value="Phytocyanin_dom"/>
</dbReference>
<sequence>MATAATVRVGGRGGAEKVVSLGGVGFSKTHKVGGESGGWTNPKANIGDVDYYKKWASSRNFSVGDTIVFEYNRQSDNVIVSRNRQDFESCRTKSLNRGASTTGSDSILLTFTGSHYFWSGFPGHCQAGQKFEILVREGYRPPRPRLPKLYVDSTFAFSFPFIRHDSCRNYSDPNPPLLIRSS</sequence>
<protein>
    <recommendedName>
        <fullName evidence="3">Phytocyanin domain-containing protein</fullName>
    </recommendedName>
</protein>
<name>A0A2H5QK39_CITUN</name>
<keyword evidence="1" id="KW-1015">Disulfide bond</keyword>
<comment type="caution">
    <text evidence="4">The sequence shown here is derived from an EMBL/GenBank/DDBJ whole genome shotgun (WGS) entry which is preliminary data.</text>
</comment>
<dbReference type="PANTHER" id="PTHR33021:SF356">
    <property type="entry name" value="MAVICYANIN"/>
    <property type="match status" value="1"/>
</dbReference>
<dbReference type="Pfam" id="PF02298">
    <property type="entry name" value="Cu_bind_like"/>
    <property type="match status" value="1"/>
</dbReference>
<proteinExistence type="predicted"/>
<evidence type="ECO:0000313" key="5">
    <source>
        <dbReference type="Proteomes" id="UP000236630"/>
    </source>
</evidence>
<dbReference type="InterPro" id="IPR008972">
    <property type="entry name" value="Cupredoxin"/>
</dbReference>
<dbReference type="AlphaFoldDB" id="A0A2H5QK39"/>
<keyword evidence="5" id="KW-1185">Reference proteome</keyword>
<accession>A0A2H5QK39</accession>
<dbReference type="Gene3D" id="2.60.40.420">
    <property type="entry name" value="Cupredoxins - blue copper proteins"/>
    <property type="match status" value="1"/>
</dbReference>
<gene>
    <name evidence="4" type="ORF">CUMW_237770</name>
</gene>
<dbReference type="PROSITE" id="PS51485">
    <property type="entry name" value="PHYTOCYANIN"/>
    <property type="match status" value="1"/>
</dbReference>
<dbReference type="PANTHER" id="PTHR33021">
    <property type="entry name" value="BLUE COPPER PROTEIN"/>
    <property type="match status" value="1"/>
</dbReference>
<dbReference type="STRING" id="55188.A0A2H5QK39"/>
<evidence type="ECO:0000256" key="1">
    <source>
        <dbReference type="ARBA" id="ARBA00023157"/>
    </source>
</evidence>
<evidence type="ECO:0000259" key="3">
    <source>
        <dbReference type="PROSITE" id="PS51485"/>
    </source>
</evidence>
<dbReference type="SUPFAM" id="SSF49503">
    <property type="entry name" value="Cupredoxins"/>
    <property type="match status" value="1"/>
</dbReference>
<dbReference type="Proteomes" id="UP000236630">
    <property type="component" value="Unassembled WGS sequence"/>
</dbReference>
<dbReference type="EMBL" id="BDQV01000442">
    <property type="protein sequence ID" value="GAY64984.1"/>
    <property type="molecule type" value="Genomic_DNA"/>
</dbReference>
<feature type="domain" description="Phytocyanin" evidence="3">
    <location>
        <begin position="28"/>
        <end position="137"/>
    </location>
</feature>
<keyword evidence="2" id="KW-0325">Glycoprotein</keyword>
<reference evidence="4 5" key="1">
    <citation type="journal article" date="2017" name="Front. Genet.">
        <title>Draft sequencing of the heterozygous diploid genome of Satsuma (Citrus unshiu Marc.) using a hybrid assembly approach.</title>
        <authorList>
            <person name="Shimizu T."/>
            <person name="Tanizawa Y."/>
            <person name="Mochizuki T."/>
            <person name="Nagasaki H."/>
            <person name="Yoshioka T."/>
            <person name="Toyoda A."/>
            <person name="Fujiyama A."/>
            <person name="Kaminuma E."/>
            <person name="Nakamura Y."/>
        </authorList>
    </citation>
    <scope>NUCLEOTIDE SEQUENCE [LARGE SCALE GENOMIC DNA]</scope>
    <source>
        <strain evidence="5">cv. Miyagawa wase</strain>
    </source>
</reference>
<evidence type="ECO:0000256" key="2">
    <source>
        <dbReference type="ARBA" id="ARBA00023180"/>
    </source>
</evidence>
<evidence type="ECO:0000313" key="4">
    <source>
        <dbReference type="EMBL" id="GAY64984.1"/>
    </source>
</evidence>
<dbReference type="GO" id="GO:0005886">
    <property type="term" value="C:plasma membrane"/>
    <property type="evidence" value="ECO:0007669"/>
    <property type="project" value="TreeGrafter"/>
</dbReference>
<dbReference type="InterPro" id="IPR039391">
    <property type="entry name" value="Phytocyanin-like"/>
</dbReference>
<dbReference type="FunFam" id="2.60.40.420:FF:000034">
    <property type="entry name" value="Cupredoxin superfamily protein"/>
    <property type="match status" value="1"/>
</dbReference>
<dbReference type="GO" id="GO:0009055">
    <property type="term" value="F:electron transfer activity"/>
    <property type="evidence" value="ECO:0007669"/>
    <property type="project" value="InterPro"/>
</dbReference>